<protein>
    <recommendedName>
        <fullName evidence="3">F-box associated domain-containing protein</fullName>
    </recommendedName>
</protein>
<evidence type="ECO:0000313" key="2">
    <source>
        <dbReference type="Proteomes" id="UP000004994"/>
    </source>
</evidence>
<accession>A0A3Q7EW27</accession>
<reference evidence="1" key="2">
    <citation type="submission" date="2019-01" db="UniProtKB">
        <authorList>
            <consortium name="EnsemblPlants"/>
        </authorList>
    </citation>
    <scope>IDENTIFICATION</scope>
    <source>
        <strain evidence="1">cv. Heinz 1706</strain>
    </source>
</reference>
<dbReference type="PaxDb" id="4081-Solyc01g020400.1.1"/>
<reference evidence="1" key="1">
    <citation type="journal article" date="2012" name="Nature">
        <title>The tomato genome sequence provides insights into fleshy fruit evolution.</title>
        <authorList>
            <consortium name="Tomato Genome Consortium"/>
        </authorList>
    </citation>
    <scope>NUCLEOTIDE SEQUENCE [LARGE SCALE GENOMIC DNA]</scope>
    <source>
        <strain evidence="1">cv. Heinz 1706</strain>
    </source>
</reference>
<dbReference type="SMR" id="A0A3Q7EW27"/>
<evidence type="ECO:0008006" key="3">
    <source>
        <dbReference type="Google" id="ProtNLM"/>
    </source>
</evidence>
<proteinExistence type="predicted"/>
<dbReference type="Gramene" id="Solyc01g020400.1.1">
    <property type="protein sequence ID" value="Solyc01g020400.1.1.1"/>
    <property type="gene ID" value="Solyc01g020400.1"/>
</dbReference>
<evidence type="ECO:0000313" key="1">
    <source>
        <dbReference type="EnsemblPlants" id="Solyc01g020400.1.1.1"/>
    </source>
</evidence>
<sequence length="114" mass="12462">MDCWKNVYDCPSEGLSHVSGKFVNGKLYWAVTTAGVNAYEGGYIISFDLCDEKRGKVENPCYEEGGRIPSVGVLGSDIIAFSDLESHAHFGLRKSTGLGQTYITTMLVLDLFSL</sequence>
<name>A0A3Q7EW27_SOLLC</name>
<dbReference type="InParanoid" id="A0A3Q7EW27"/>
<dbReference type="AlphaFoldDB" id="A0A3Q7EW27"/>
<dbReference type="EnsemblPlants" id="Solyc01g020400.1.1">
    <property type="protein sequence ID" value="Solyc01g020400.1.1.1"/>
    <property type="gene ID" value="Solyc01g020400.1"/>
</dbReference>
<organism evidence="1">
    <name type="scientific">Solanum lycopersicum</name>
    <name type="common">Tomato</name>
    <name type="synonym">Lycopersicon esculentum</name>
    <dbReference type="NCBI Taxonomy" id="4081"/>
    <lineage>
        <taxon>Eukaryota</taxon>
        <taxon>Viridiplantae</taxon>
        <taxon>Streptophyta</taxon>
        <taxon>Embryophyta</taxon>
        <taxon>Tracheophyta</taxon>
        <taxon>Spermatophyta</taxon>
        <taxon>Magnoliopsida</taxon>
        <taxon>eudicotyledons</taxon>
        <taxon>Gunneridae</taxon>
        <taxon>Pentapetalae</taxon>
        <taxon>asterids</taxon>
        <taxon>lamiids</taxon>
        <taxon>Solanales</taxon>
        <taxon>Solanaceae</taxon>
        <taxon>Solanoideae</taxon>
        <taxon>Solaneae</taxon>
        <taxon>Solanum</taxon>
        <taxon>Solanum subgen. Lycopersicon</taxon>
    </lineage>
</organism>
<dbReference type="Proteomes" id="UP000004994">
    <property type="component" value="Chromosome 1"/>
</dbReference>
<keyword evidence="2" id="KW-1185">Reference proteome</keyword>